<evidence type="ECO:0000313" key="2">
    <source>
        <dbReference type="Proteomes" id="UP001141259"/>
    </source>
</evidence>
<protein>
    <submittedName>
        <fullName evidence="1">Uncharacterized protein</fullName>
    </submittedName>
</protein>
<keyword evidence="2" id="KW-1185">Reference proteome</keyword>
<comment type="caution">
    <text evidence="1">The sequence shown here is derived from an EMBL/GenBank/DDBJ whole genome shotgun (WGS) entry which is preliminary data.</text>
</comment>
<name>A0A9X2VPC4_9PSEU</name>
<dbReference type="Proteomes" id="UP001141259">
    <property type="component" value="Unassembled WGS sequence"/>
</dbReference>
<gene>
    <name evidence="1" type="ORF">NZH93_25900</name>
</gene>
<sequence>MTTWTEVINFVRLRYEVLEETESWLRFRLDLADDRTQQVSVHHVPDADGAAWLEISSPVGRADKIDLRRLLDLSGEALVGGAAVVDGVALLKHTVPLEDLSVLEEFDRPLQLVVAKADAFERELTEADHF</sequence>
<proteinExistence type="predicted"/>
<dbReference type="EMBL" id="JANYMP010000013">
    <property type="protein sequence ID" value="MCS7480303.1"/>
    <property type="molecule type" value="Genomic_DNA"/>
</dbReference>
<accession>A0A9X2VPC4</accession>
<dbReference type="Gene3D" id="3.30.1460.10">
    <property type="match status" value="1"/>
</dbReference>
<dbReference type="AlphaFoldDB" id="A0A9X2VPC4"/>
<organism evidence="1 2">
    <name type="scientific">Umezawaea endophytica</name>
    <dbReference type="NCBI Taxonomy" id="1654476"/>
    <lineage>
        <taxon>Bacteria</taxon>
        <taxon>Bacillati</taxon>
        <taxon>Actinomycetota</taxon>
        <taxon>Actinomycetes</taxon>
        <taxon>Pseudonocardiales</taxon>
        <taxon>Pseudonocardiaceae</taxon>
        <taxon>Umezawaea</taxon>
    </lineage>
</organism>
<dbReference type="RefSeq" id="WP_259625799.1">
    <property type="nucleotide sequence ID" value="NZ_JANYMP010000013.1"/>
</dbReference>
<evidence type="ECO:0000313" key="1">
    <source>
        <dbReference type="EMBL" id="MCS7480303.1"/>
    </source>
</evidence>
<reference evidence="1" key="1">
    <citation type="submission" date="2022-08" db="EMBL/GenBank/DDBJ databases">
        <authorList>
            <person name="Tistechok S."/>
            <person name="Samborskyy M."/>
            <person name="Roman I."/>
        </authorList>
    </citation>
    <scope>NUCLEOTIDE SEQUENCE</scope>
    <source>
        <strain evidence="1">DSM 103496</strain>
    </source>
</reference>